<organism evidence="4 5">
    <name type="scientific">Volvox africanus</name>
    <dbReference type="NCBI Taxonomy" id="51714"/>
    <lineage>
        <taxon>Eukaryota</taxon>
        <taxon>Viridiplantae</taxon>
        <taxon>Chlorophyta</taxon>
        <taxon>core chlorophytes</taxon>
        <taxon>Chlorophyceae</taxon>
        <taxon>CS clade</taxon>
        <taxon>Chlamydomonadales</taxon>
        <taxon>Volvocaceae</taxon>
        <taxon>Volvox</taxon>
    </lineage>
</organism>
<keyword evidence="5" id="KW-1185">Reference proteome</keyword>
<evidence type="ECO:0000313" key="5">
    <source>
        <dbReference type="Proteomes" id="UP001165090"/>
    </source>
</evidence>
<protein>
    <recommendedName>
        <fullName evidence="3">Septin-type G domain-containing protein</fullName>
    </recommendedName>
</protein>
<dbReference type="Gene3D" id="3.40.50.300">
    <property type="entry name" value="P-loop containing nucleotide triphosphate hydrolases"/>
    <property type="match status" value="1"/>
</dbReference>
<keyword evidence="1" id="KW-0342">GTP-binding</keyword>
<proteinExistence type="inferred from homology"/>
<comment type="caution">
    <text evidence="4">The sequence shown here is derived from an EMBL/GenBank/DDBJ whole genome shotgun (WGS) entry which is preliminary data.</text>
</comment>
<evidence type="ECO:0000256" key="2">
    <source>
        <dbReference type="SAM" id="MobiDB-lite"/>
    </source>
</evidence>
<dbReference type="InterPro" id="IPR030379">
    <property type="entry name" value="G_SEPTIN_dom"/>
</dbReference>
<feature type="region of interest" description="Disordered" evidence="2">
    <location>
        <begin position="13"/>
        <end position="32"/>
    </location>
</feature>
<dbReference type="EMBL" id="BSDZ01000017">
    <property type="protein sequence ID" value="GLI64173.1"/>
    <property type="molecule type" value="Genomic_DNA"/>
</dbReference>
<dbReference type="PANTHER" id="PTHR18884">
    <property type="entry name" value="SEPTIN"/>
    <property type="match status" value="1"/>
</dbReference>
<accession>A0ABQ5S2R5</accession>
<feature type="domain" description="Septin-type G" evidence="3">
    <location>
        <begin position="105"/>
        <end position="411"/>
    </location>
</feature>
<evidence type="ECO:0000256" key="1">
    <source>
        <dbReference type="RuleBase" id="RU004560"/>
    </source>
</evidence>
<comment type="similarity">
    <text evidence="1">Belongs to the TRAFAC class TrmE-Era-EngA-EngB-Septin-like GTPase superfamily. Septin GTPase family.</text>
</comment>
<dbReference type="PRINTS" id="PR00449">
    <property type="entry name" value="RASTRNSFRMNG"/>
</dbReference>
<feature type="compositionally biased region" description="Pro residues" evidence="2">
    <location>
        <begin position="20"/>
        <end position="30"/>
    </location>
</feature>
<dbReference type="PROSITE" id="PS51719">
    <property type="entry name" value="G_SEPTIN"/>
    <property type="match status" value="1"/>
</dbReference>
<gene>
    <name evidence="4" type="ORF">VaNZ11_007364</name>
</gene>
<dbReference type="Proteomes" id="UP001165090">
    <property type="component" value="Unassembled WGS sequence"/>
</dbReference>
<dbReference type="InterPro" id="IPR027417">
    <property type="entry name" value="P-loop_NTPase"/>
</dbReference>
<dbReference type="Pfam" id="PF00735">
    <property type="entry name" value="Septin"/>
    <property type="match status" value="1"/>
</dbReference>
<keyword evidence="1" id="KW-0547">Nucleotide-binding</keyword>
<name>A0ABQ5S2R5_9CHLO</name>
<reference evidence="4 5" key="1">
    <citation type="journal article" date="2023" name="IScience">
        <title>Expanded male sex-determining region conserved during the evolution of homothallism in the green alga Volvox.</title>
        <authorList>
            <person name="Yamamoto K."/>
            <person name="Matsuzaki R."/>
            <person name="Mahakham W."/>
            <person name="Heman W."/>
            <person name="Sekimoto H."/>
            <person name="Kawachi M."/>
            <person name="Minakuchi Y."/>
            <person name="Toyoda A."/>
            <person name="Nozaki H."/>
        </authorList>
    </citation>
    <scope>NUCLEOTIDE SEQUENCE [LARGE SCALE GENOMIC DNA]</scope>
    <source>
        <strain evidence="4 5">NIES-4468</strain>
    </source>
</reference>
<evidence type="ECO:0000259" key="3">
    <source>
        <dbReference type="PROSITE" id="PS51719"/>
    </source>
</evidence>
<dbReference type="SUPFAM" id="SSF52540">
    <property type="entry name" value="P-loop containing nucleoside triphosphate hydrolases"/>
    <property type="match status" value="1"/>
</dbReference>
<sequence>MTSNYFPPTKFAASLKEDGVPPPATGPSPTPFANATYRYVNAPSTTPDFNMPAADDPKFGPGPRVGAMPERRLSISSNYSRASEMIFGKDALLGPRRPRPHKIWKKKYIKLIVVGDSGLGKTTLIKSLISIPGERLQVHDGSYTPTEQFRRDPDSLCSTVSWRDEEDRVIWVYKIQDTPGYGDELDVFRNLKMVQDYIELQNRKWLEMEQSRDRKEDLAELEDPRVDLCIFCIPPHRHKARSFRFFCFSVALKTTRLRPIDLKYMFELGKHVPVVPVVTKADTMTIREANTYRTEVANRIANPMVPGIHDKINVFKFERDTLERAGVQDQATPHPPFLVVASNDISEELAASEPPLFWPERRYPWGTAEAFNKEHSDLLAVRALLMKEALEEISKTKRQRYEAWRRSTLGGLKLGRKITSALMWTIIPAIVCLQVGRAGVRVEDVKKFVSKNFNRVRRLRIQQRVDRPTSASVEIEEAPKSAAVPVLVPSPPPKKGWGF</sequence>
<evidence type="ECO:0000313" key="4">
    <source>
        <dbReference type="EMBL" id="GLI64173.1"/>
    </source>
</evidence>